<feature type="chain" id="PRO_5044765810" description="GAF domain-containing protein" evidence="3">
    <location>
        <begin position="25"/>
        <end position="405"/>
    </location>
</feature>
<feature type="region of interest" description="Disordered" evidence="1">
    <location>
        <begin position="103"/>
        <end position="134"/>
    </location>
</feature>
<keyword evidence="2" id="KW-0472">Membrane</keyword>
<proteinExistence type="predicted"/>
<dbReference type="Proteomes" id="UP001530293">
    <property type="component" value="Unassembled WGS sequence"/>
</dbReference>
<accession>A0ABD3MA84</accession>
<organism evidence="4 5">
    <name type="scientific">Discostella pseudostelligera</name>
    <dbReference type="NCBI Taxonomy" id="259834"/>
    <lineage>
        <taxon>Eukaryota</taxon>
        <taxon>Sar</taxon>
        <taxon>Stramenopiles</taxon>
        <taxon>Ochrophyta</taxon>
        <taxon>Bacillariophyta</taxon>
        <taxon>Coscinodiscophyceae</taxon>
        <taxon>Thalassiosirophycidae</taxon>
        <taxon>Stephanodiscales</taxon>
        <taxon>Stephanodiscaceae</taxon>
        <taxon>Discostella</taxon>
    </lineage>
</organism>
<feature type="transmembrane region" description="Helical" evidence="2">
    <location>
        <begin position="160"/>
        <end position="178"/>
    </location>
</feature>
<comment type="caution">
    <text evidence="4">The sequence shown here is derived from an EMBL/GenBank/DDBJ whole genome shotgun (WGS) entry which is preliminary data.</text>
</comment>
<evidence type="ECO:0000313" key="5">
    <source>
        <dbReference type="Proteomes" id="UP001530293"/>
    </source>
</evidence>
<gene>
    <name evidence="4" type="ORF">ACHAWU_008579</name>
</gene>
<keyword evidence="2" id="KW-0812">Transmembrane</keyword>
<reference evidence="4 5" key="1">
    <citation type="submission" date="2024-10" db="EMBL/GenBank/DDBJ databases">
        <title>Updated reference genomes for cyclostephanoid diatoms.</title>
        <authorList>
            <person name="Roberts W.R."/>
            <person name="Alverson A.J."/>
        </authorList>
    </citation>
    <scope>NUCLEOTIDE SEQUENCE [LARGE SCALE GENOMIC DNA]</scope>
    <source>
        <strain evidence="4 5">AJA232-27</strain>
    </source>
</reference>
<keyword evidence="2" id="KW-1133">Transmembrane helix</keyword>
<evidence type="ECO:0000256" key="3">
    <source>
        <dbReference type="SAM" id="SignalP"/>
    </source>
</evidence>
<keyword evidence="5" id="KW-1185">Reference proteome</keyword>
<evidence type="ECO:0000256" key="2">
    <source>
        <dbReference type="SAM" id="Phobius"/>
    </source>
</evidence>
<dbReference type="AlphaFoldDB" id="A0ABD3MA84"/>
<name>A0ABD3MA84_9STRA</name>
<evidence type="ECO:0000256" key="1">
    <source>
        <dbReference type="SAM" id="MobiDB-lite"/>
    </source>
</evidence>
<feature type="compositionally biased region" description="Low complexity" evidence="1">
    <location>
        <begin position="103"/>
        <end position="130"/>
    </location>
</feature>
<sequence>MMYRTLFSLLLLLRQHNFGPSVEAAPAFAFAFAFVTSSTPTTPTIATGGRRCPHHATASTTALKSASRLNLLLSERSMNSISTPCYQRLCKRCTSSSTLLSLSSSNNNNNSGESNTSTSSTLSKSSTSSSARERGIYARPSSAIERGSGFFIPGLEGSRIRFVFGILVVVLVFANHFFILDDGMGGGIEYAGMVVAELISAFYGIMLILQGSIDFGVERSNRGVMVGSENSGEGVDADGENVDDNLRSTDGYGGRANGKLGELAFEDVLQRISRALVAYTPATEVRLVSEDHGILYSFGVTRTTAKATADDSNDQKQWIKLCLDAVSSSRGGSRVALPPNHPASKLLPVEATRCILVQKVDDYRNSRTCIIVGSDKLLPSYTKNDLRWLGQLAQYNNLMVAQHET</sequence>
<feature type="signal peptide" evidence="3">
    <location>
        <begin position="1"/>
        <end position="24"/>
    </location>
</feature>
<dbReference type="EMBL" id="JALLBG020000213">
    <property type="protein sequence ID" value="KAL3759127.1"/>
    <property type="molecule type" value="Genomic_DNA"/>
</dbReference>
<feature type="transmembrane region" description="Helical" evidence="2">
    <location>
        <begin position="190"/>
        <end position="209"/>
    </location>
</feature>
<evidence type="ECO:0000313" key="4">
    <source>
        <dbReference type="EMBL" id="KAL3759127.1"/>
    </source>
</evidence>
<keyword evidence="3" id="KW-0732">Signal</keyword>
<protein>
    <recommendedName>
        <fullName evidence="6">GAF domain-containing protein</fullName>
    </recommendedName>
</protein>
<evidence type="ECO:0008006" key="6">
    <source>
        <dbReference type="Google" id="ProtNLM"/>
    </source>
</evidence>